<proteinExistence type="inferred from homology"/>
<dbReference type="InterPro" id="IPR050833">
    <property type="entry name" value="Poly_Biosynth_Transport"/>
</dbReference>
<evidence type="ECO:0000256" key="6">
    <source>
        <dbReference type="ARBA" id="ARBA00023136"/>
    </source>
</evidence>
<name>A0A1F8B9D2_9BACT</name>
<keyword evidence="3" id="KW-1003">Cell membrane</keyword>
<feature type="transmembrane region" description="Helical" evidence="7">
    <location>
        <begin position="433"/>
        <end position="453"/>
    </location>
</feature>
<evidence type="ECO:0000256" key="7">
    <source>
        <dbReference type="SAM" id="Phobius"/>
    </source>
</evidence>
<dbReference type="GO" id="GO:0005886">
    <property type="term" value="C:plasma membrane"/>
    <property type="evidence" value="ECO:0007669"/>
    <property type="project" value="UniProtKB-SubCell"/>
</dbReference>
<comment type="subcellular location">
    <subcellularLocation>
        <location evidence="1">Cell membrane</location>
        <topology evidence="1">Multi-pass membrane protein</topology>
    </subcellularLocation>
</comment>
<feature type="transmembrane region" description="Helical" evidence="7">
    <location>
        <begin position="340"/>
        <end position="363"/>
    </location>
</feature>
<feature type="transmembrane region" description="Helical" evidence="7">
    <location>
        <begin position="165"/>
        <end position="185"/>
    </location>
</feature>
<evidence type="ECO:0000313" key="8">
    <source>
        <dbReference type="EMBL" id="OGM60641.1"/>
    </source>
</evidence>
<sequence length="499" mass="55436">MADVEQIEEHFDPTAEISLEVVKDRAVKGIAVLTGRTVILNIISFIAQGLLWAFIEPQEFGTFLLVSATINFLSYFADIGLGAALIQKKEKPQNADYKTVFTVQEILVLAIVGIVFLITPLLSKTQSLSQEAINLLYALNISFFLASLKNIPSIILERNLEFGKFVIPQVLENLVYNVAVVFFAWRGFGIASFTYSVLIRGIIGLISIYVLQPWKPGIALSKKSLRGLLKFGLPYQLNNFLATVKDDGMTIVLGGILGSYGLGILGTAQKLAQYPLRFFMDNVTKVTFPAFSRMQDDKRELAKSLSRSIFFISVLVFPSLVGLVVLFPVLIGVIPKYQKWAPAFIPLALLSLNSFWAAVTTQLTNFLNSVGRIKTTFKLMIMWTVLTWVLVPFLSRRFGVAGGAFAYCLVGLSSIVVFYLVKRFLDWSIKESVLKPFLASFIMGVVIFLLRSFSIFEGTLGLIILIFVGGVSYAGFLYLLVGNSLIYDAKKIFSDIFSR</sequence>
<accession>A0A1F8B9D2</accession>
<feature type="transmembrane region" description="Helical" evidence="7">
    <location>
        <begin position="375"/>
        <end position="394"/>
    </location>
</feature>
<reference evidence="8 9" key="1">
    <citation type="journal article" date="2016" name="Nat. Commun.">
        <title>Thousands of microbial genomes shed light on interconnected biogeochemical processes in an aquifer system.</title>
        <authorList>
            <person name="Anantharaman K."/>
            <person name="Brown C.T."/>
            <person name="Hug L.A."/>
            <person name="Sharon I."/>
            <person name="Castelle C.J."/>
            <person name="Probst A.J."/>
            <person name="Thomas B.C."/>
            <person name="Singh A."/>
            <person name="Wilkins M.J."/>
            <person name="Karaoz U."/>
            <person name="Brodie E.L."/>
            <person name="Williams K.H."/>
            <person name="Hubbard S.S."/>
            <person name="Banfield J.F."/>
        </authorList>
    </citation>
    <scope>NUCLEOTIDE SEQUENCE [LARGE SCALE GENOMIC DNA]</scope>
</reference>
<comment type="similarity">
    <text evidence="2">Belongs to the polysaccharide synthase family.</text>
</comment>
<evidence type="ECO:0000256" key="5">
    <source>
        <dbReference type="ARBA" id="ARBA00022989"/>
    </source>
</evidence>
<feature type="transmembrane region" description="Helical" evidence="7">
    <location>
        <begin position="309"/>
        <end position="334"/>
    </location>
</feature>
<feature type="transmembrane region" description="Helical" evidence="7">
    <location>
        <begin position="191"/>
        <end position="211"/>
    </location>
</feature>
<dbReference type="Pfam" id="PF13440">
    <property type="entry name" value="Polysacc_synt_3"/>
    <property type="match status" value="1"/>
</dbReference>
<protein>
    <submittedName>
        <fullName evidence="8">Uncharacterized protein</fullName>
    </submittedName>
</protein>
<feature type="transmembrane region" description="Helical" evidence="7">
    <location>
        <begin position="135"/>
        <end position="156"/>
    </location>
</feature>
<dbReference type="EMBL" id="MGHD01000003">
    <property type="protein sequence ID" value="OGM60641.1"/>
    <property type="molecule type" value="Genomic_DNA"/>
</dbReference>
<evidence type="ECO:0000256" key="1">
    <source>
        <dbReference type="ARBA" id="ARBA00004651"/>
    </source>
</evidence>
<dbReference type="STRING" id="1802517.A2892_01175"/>
<organism evidence="8 9">
    <name type="scientific">Candidatus Woesebacteria bacterium RIFCSPLOWO2_01_FULL_39_10b</name>
    <dbReference type="NCBI Taxonomy" id="1802517"/>
    <lineage>
        <taxon>Bacteria</taxon>
        <taxon>Candidatus Woeseibacteriota</taxon>
    </lineage>
</organism>
<keyword evidence="6 7" id="KW-0472">Membrane</keyword>
<evidence type="ECO:0000313" key="9">
    <source>
        <dbReference type="Proteomes" id="UP000176404"/>
    </source>
</evidence>
<feature type="transmembrane region" description="Helical" evidence="7">
    <location>
        <begin position="38"/>
        <end position="55"/>
    </location>
</feature>
<keyword evidence="4 7" id="KW-0812">Transmembrane</keyword>
<dbReference type="PANTHER" id="PTHR30250">
    <property type="entry name" value="PST FAMILY PREDICTED COLANIC ACID TRANSPORTER"/>
    <property type="match status" value="1"/>
</dbReference>
<feature type="transmembrane region" description="Helical" evidence="7">
    <location>
        <begin position="106"/>
        <end position="123"/>
    </location>
</feature>
<dbReference type="Proteomes" id="UP000176404">
    <property type="component" value="Unassembled WGS sequence"/>
</dbReference>
<feature type="transmembrane region" description="Helical" evidence="7">
    <location>
        <begin position="400"/>
        <end position="421"/>
    </location>
</feature>
<feature type="transmembrane region" description="Helical" evidence="7">
    <location>
        <begin position="459"/>
        <end position="481"/>
    </location>
</feature>
<dbReference type="AlphaFoldDB" id="A0A1F8B9D2"/>
<dbReference type="PANTHER" id="PTHR30250:SF10">
    <property type="entry name" value="LIPOPOLYSACCHARIDE BIOSYNTHESIS PROTEIN WZXC"/>
    <property type="match status" value="1"/>
</dbReference>
<gene>
    <name evidence="8" type="ORF">A2892_01175</name>
</gene>
<feature type="transmembrane region" description="Helical" evidence="7">
    <location>
        <begin position="61"/>
        <end position="86"/>
    </location>
</feature>
<comment type="caution">
    <text evidence="8">The sequence shown here is derived from an EMBL/GenBank/DDBJ whole genome shotgun (WGS) entry which is preliminary data.</text>
</comment>
<evidence type="ECO:0000256" key="2">
    <source>
        <dbReference type="ARBA" id="ARBA00007430"/>
    </source>
</evidence>
<keyword evidence="5 7" id="KW-1133">Transmembrane helix</keyword>
<evidence type="ECO:0000256" key="4">
    <source>
        <dbReference type="ARBA" id="ARBA00022692"/>
    </source>
</evidence>
<evidence type="ECO:0000256" key="3">
    <source>
        <dbReference type="ARBA" id="ARBA00022475"/>
    </source>
</evidence>